<dbReference type="Gene3D" id="3.30.420.240">
    <property type="match status" value="1"/>
</dbReference>
<protein>
    <submittedName>
        <fullName evidence="3">ATP-binding protein</fullName>
    </submittedName>
</protein>
<keyword evidence="3" id="KW-0547">Nucleotide-binding</keyword>
<evidence type="ECO:0000313" key="4">
    <source>
        <dbReference type="Proteomes" id="UP000444401"/>
    </source>
</evidence>
<dbReference type="EMBL" id="WTYO01000003">
    <property type="protein sequence ID" value="MXO68705.1"/>
    <property type="molecule type" value="Genomic_DNA"/>
</dbReference>
<keyword evidence="4" id="KW-1185">Reference proteome</keyword>
<dbReference type="GO" id="GO:0005524">
    <property type="term" value="F:ATP binding"/>
    <property type="evidence" value="ECO:0007669"/>
    <property type="project" value="UniProtKB-KW"/>
</dbReference>
<dbReference type="RefSeq" id="WP_160733651.1">
    <property type="nucleotide sequence ID" value="NZ_WTYO01000003.1"/>
</dbReference>
<evidence type="ECO:0000259" key="2">
    <source>
        <dbReference type="Pfam" id="PF17289"/>
    </source>
</evidence>
<feature type="domain" description="Terminase large subunit gp17-like C-terminal" evidence="2">
    <location>
        <begin position="272"/>
        <end position="419"/>
    </location>
</feature>
<dbReference type="Proteomes" id="UP000444401">
    <property type="component" value="Unassembled WGS sequence"/>
</dbReference>
<comment type="caution">
    <text evidence="3">The sequence shown here is derived from an EMBL/GenBank/DDBJ whole genome shotgun (WGS) entry which is preliminary data.</text>
</comment>
<evidence type="ECO:0000256" key="1">
    <source>
        <dbReference type="ARBA" id="ARBA00022612"/>
    </source>
</evidence>
<evidence type="ECO:0000313" key="3">
    <source>
        <dbReference type="EMBL" id="MXO68705.1"/>
    </source>
</evidence>
<organism evidence="3 4">
    <name type="scientific">Pelagerythrobacter marinus</name>
    <dbReference type="NCBI Taxonomy" id="538382"/>
    <lineage>
        <taxon>Bacteria</taxon>
        <taxon>Pseudomonadati</taxon>
        <taxon>Pseudomonadota</taxon>
        <taxon>Alphaproteobacteria</taxon>
        <taxon>Sphingomonadales</taxon>
        <taxon>Erythrobacteraceae</taxon>
        <taxon>Pelagerythrobacter</taxon>
    </lineage>
</organism>
<reference evidence="3 4" key="1">
    <citation type="submission" date="2019-12" db="EMBL/GenBank/DDBJ databases">
        <title>Genomic-based taxomic classification of the family Erythrobacteraceae.</title>
        <authorList>
            <person name="Xu L."/>
        </authorList>
    </citation>
    <scope>NUCLEOTIDE SEQUENCE [LARGE SCALE GENOMIC DNA]</scope>
    <source>
        <strain evidence="3 4">H32</strain>
    </source>
</reference>
<proteinExistence type="predicted"/>
<gene>
    <name evidence="3" type="ORF">GRI72_07685</name>
</gene>
<dbReference type="Pfam" id="PF17289">
    <property type="entry name" value="Terminase_6C"/>
    <property type="match status" value="1"/>
</dbReference>
<keyword evidence="3" id="KW-0067">ATP-binding</keyword>
<dbReference type="InterPro" id="IPR035421">
    <property type="entry name" value="Terminase_6C"/>
</dbReference>
<accession>A0ABW9UYK7</accession>
<dbReference type="Pfam" id="PF03237">
    <property type="entry name" value="Terminase_6N"/>
    <property type="match status" value="1"/>
</dbReference>
<dbReference type="Gene3D" id="3.40.50.300">
    <property type="entry name" value="P-loop containing nucleotide triphosphate hydrolases"/>
    <property type="match status" value="1"/>
</dbReference>
<dbReference type="InterPro" id="IPR027417">
    <property type="entry name" value="P-loop_NTPase"/>
</dbReference>
<name>A0ABW9UYK7_9SPHN</name>
<sequence>MEEDERQKELARLAPHERAELRHHWTLWARRDQLPPAGDWSAWLICAGRGFGKTRAGAEWVREIAKRDPRARIALVGASLAEVRAVMVEGESGILACSPPHRCPAYEPSLRRLTWPNGALATLYSAGEPESLRGPQHSHAWCDEIAKWDMAGERATRAWDNLALGLRLGESPRALATTTPRPVPLLLRLLAAEDTGEVAVTRGTTFDNRPNLPGRFVAAIERQFGGTSFARQELGGELLAEVEGALWSRALLERCRLAQDAALPGDPVRVVVGVDPPAGTRGDACGIVVAALMPCGGARVLADASIERASPESWARAVAEAARAWQADRVVAEANQGGAMVASVLRAARRDLPVRLVHARRGKVARAEPVAALYEAGRVRHAALFPALEDQLCGLMAGGRYHGPGRSPDRADALVWALTELMLGPAPRPRISVI</sequence>
<keyword evidence="1" id="KW-1188">Viral release from host cell</keyword>